<proteinExistence type="inferred from homology"/>
<keyword evidence="5" id="KW-0407">Ion channel</keyword>
<dbReference type="Gene3D" id="2.70.170.10">
    <property type="entry name" value="Neurotransmitter-gated ion-channel ligand-binding domain"/>
    <property type="match status" value="1"/>
</dbReference>
<dbReference type="SUPFAM" id="SSF90112">
    <property type="entry name" value="Neurotransmitter-gated ion-channel transmembrane pore"/>
    <property type="match status" value="1"/>
</dbReference>
<name>A0AAQ4ER05_AMBAM</name>
<dbReference type="InterPro" id="IPR038050">
    <property type="entry name" value="Neuro_actylchol_rec"/>
</dbReference>
<dbReference type="InterPro" id="IPR006202">
    <property type="entry name" value="Neur_chan_lig-bd"/>
</dbReference>
<sequence>MRCALLFLSVFLASFLTVAQTGQPESSGYVPAVQEIRRRLLRDSGYDPSTRPANDSSKPTAIHVVIPLVEVNYVSLEDEWFTVALYFCKFWKDHRLSWNKEDFDGTNRISGSTDEIWWPRVDVVNARRGDVDTLQDKVNVYSGGHVWSCDAMRVKIPCSMDLSDFPNDKQACSLQVASSAYSDSQVNMVGDATWGSRETNTSSEWILDAISFRNHTELNRSFVDVIFHLRRLGSRYRFTVTVPAVASALVMLAAFWMPPDSDRRLTVACLNFLFLALMLYRIAELMGDSIKVPKIMMILALAAAVEMLTVVESALVISISRSNAGVRVPDAINRLLTDTCGTVLCLSRSDWRNVSSNTSYSQETPTFDEWQERKQRWLTLAQAVDRILFLVFGLMAMGFFL</sequence>
<dbReference type="GO" id="GO:0005230">
    <property type="term" value="F:extracellular ligand-gated monoatomic ion channel activity"/>
    <property type="evidence" value="ECO:0007669"/>
    <property type="project" value="InterPro"/>
</dbReference>
<comment type="similarity">
    <text evidence="5">Belongs to the ligand-gated ion channel (TC 1.A.9) family.</text>
</comment>
<gene>
    <name evidence="7" type="ORF">V5799_029617</name>
</gene>
<dbReference type="PROSITE" id="PS00236">
    <property type="entry name" value="NEUROTR_ION_CHANNEL"/>
    <property type="match status" value="1"/>
</dbReference>
<keyword evidence="8" id="KW-1185">Reference proteome</keyword>
<feature type="domain" description="Neurotransmitter-gated ion-channel ligand-binding" evidence="6">
    <location>
        <begin position="35"/>
        <end position="231"/>
    </location>
</feature>
<feature type="chain" id="PRO_5042669803" description="Neurotransmitter-gated ion-channel ligand-binding domain-containing protein" evidence="5">
    <location>
        <begin position="22"/>
        <end position="401"/>
    </location>
</feature>
<dbReference type="CDD" id="cd18989">
    <property type="entry name" value="LGIC_ECD_cation"/>
    <property type="match status" value="1"/>
</dbReference>
<dbReference type="Proteomes" id="UP001321473">
    <property type="component" value="Unassembled WGS sequence"/>
</dbReference>
<keyword evidence="3 5" id="KW-1133">Transmembrane helix</keyword>
<evidence type="ECO:0000256" key="3">
    <source>
        <dbReference type="ARBA" id="ARBA00022989"/>
    </source>
</evidence>
<organism evidence="7 8">
    <name type="scientific">Amblyomma americanum</name>
    <name type="common">Lone star tick</name>
    <dbReference type="NCBI Taxonomy" id="6943"/>
    <lineage>
        <taxon>Eukaryota</taxon>
        <taxon>Metazoa</taxon>
        <taxon>Ecdysozoa</taxon>
        <taxon>Arthropoda</taxon>
        <taxon>Chelicerata</taxon>
        <taxon>Arachnida</taxon>
        <taxon>Acari</taxon>
        <taxon>Parasitiformes</taxon>
        <taxon>Ixodida</taxon>
        <taxon>Ixodoidea</taxon>
        <taxon>Ixodidae</taxon>
        <taxon>Amblyomminae</taxon>
        <taxon>Amblyomma</taxon>
    </lineage>
</organism>
<dbReference type="GO" id="GO:0016020">
    <property type="term" value="C:membrane"/>
    <property type="evidence" value="ECO:0007669"/>
    <property type="project" value="UniProtKB-SubCell"/>
</dbReference>
<feature type="transmembrane region" description="Helical" evidence="5">
    <location>
        <begin position="265"/>
        <end position="283"/>
    </location>
</feature>
<dbReference type="PANTHER" id="PTHR18945">
    <property type="entry name" value="NEUROTRANSMITTER GATED ION CHANNEL"/>
    <property type="match status" value="1"/>
</dbReference>
<dbReference type="AlphaFoldDB" id="A0AAQ4ER05"/>
<keyword evidence="5" id="KW-0406">Ion transport</keyword>
<feature type="signal peptide" evidence="5">
    <location>
        <begin position="1"/>
        <end position="21"/>
    </location>
</feature>
<feature type="transmembrane region" description="Helical" evidence="5">
    <location>
        <begin position="295"/>
        <end position="317"/>
    </location>
</feature>
<feature type="transmembrane region" description="Helical" evidence="5">
    <location>
        <begin position="236"/>
        <end position="258"/>
    </location>
</feature>
<evidence type="ECO:0000256" key="4">
    <source>
        <dbReference type="ARBA" id="ARBA00023136"/>
    </source>
</evidence>
<keyword evidence="4 5" id="KW-0472">Membrane</keyword>
<dbReference type="InterPro" id="IPR036719">
    <property type="entry name" value="Neuro-gated_channel_TM_sf"/>
</dbReference>
<comment type="subcellular location">
    <subcellularLocation>
        <location evidence="1">Membrane</location>
        <topology evidence="1">Multi-pass membrane protein</topology>
    </subcellularLocation>
</comment>
<dbReference type="SUPFAM" id="SSF63712">
    <property type="entry name" value="Nicotinic receptor ligand binding domain-like"/>
    <property type="match status" value="1"/>
</dbReference>
<dbReference type="InterPro" id="IPR018000">
    <property type="entry name" value="Neurotransmitter_ion_chnl_CS"/>
</dbReference>
<dbReference type="InterPro" id="IPR006201">
    <property type="entry name" value="Neur_channel"/>
</dbReference>
<dbReference type="Gene3D" id="1.20.58.390">
    <property type="entry name" value="Neurotransmitter-gated ion-channel transmembrane domain"/>
    <property type="match status" value="1"/>
</dbReference>
<evidence type="ECO:0000256" key="2">
    <source>
        <dbReference type="ARBA" id="ARBA00022692"/>
    </source>
</evidence>
<evidence type="ECO:0000313" key="8">
    <source>
        <dbReference type="Proteomes" id="UP001321473"/>
    </source>
</evidence>
<reference evidence="7 8" key="1">
    <citation type="journal article" date="2023" name="Arcadia Sci">
        <title>De novo assembly of a long-read Amblyomma americanum tick genome.</title>
        <authorList>
            <person name="Chou S."/>
            <person name="Poskanzer K.E."/>
            <person name="Rollins M."/>
            <person name="Thuy-Boun P.S."/>
        </authorList>
    </citation>
    <scope>NUCLEOTIDE SEQUENCE [LARGE SCALE GENOMIC DNA]</scope>
    <source>
        <strain evidence="7">F_SG_1</strain>
        <tissue evidence="7">Salivary glands</tissue>
    </source>
</reference>
<dbReference type="GO" id="GO:0004888">
    <property type="term" value="F:transmembrane signaling receptor activity"/>
    <property type="evidence" value="ECO:0007669"/>
    <property type="project" value="InterPro"/>
</dbReference>
<dbReference type="PRINTS" id="PR00252">
    <property type="entry name" value="NRIONCHANNEL"/>
</dbReference>
<keyword evidence="2 5" id="KW-0812">Transmembrane</keyword>
<evidence type="ECO:0000259" key="6">
    <source>
        <dbReference type="Pfam" id="PF02931"/>
    </source>
</evidence>
<accession>A0AAQ4ER05</accession>
<dbReference type="Pfam" id="PF02931">
    <property type="entry name" value="Neur_chan_LBD"/>
    <property type="match status" value="1"/>
</dbReference>
<evidence type="ECO:0000313" key="7">
    <source>
        <dbReference type="EMBL" id="KAK8777038.1"/>
    </source>
</evidence>
<feature type="transmembrane region" description="Helical" evidence="5">
    <location>
        <begin position="383"/>
        <end position="400"/>
    </location>
</feature>
<dbReference type="EMBL" id="JARKHS020012271">
    <property type="protein sequence ID" value="KAK8777038.1"/>
    <property type="molecule type" value="Genomic_DNA"/>
</dbReference>
<evidence type="ECO:0000256" key="1">
    <source>
        <dbReference type="ARBA" id="ARBA00004141"/>
    </source>
</evidence>
<evidence type="ECO:0000256" key="5">
    <source>
        <dbReference type="RuleBase" id="RU000687"/>
    </source>
</evidence>
<keyword evidence="5" id="KW-0813">Transport</keyword>
<comment type="caution">
    <text evidence="7">The sequence shown here is derived from an EMBL/GenBank/DDBJ whole genome shotgun (WGS) entry which is preliminary data.</text>
</comment>
<dbReference type="InterPro" id="IPR036734">
    <property type="entry name" value="Neur_chan_lig-bd_sf"/>
</dbReference>
<protein>
    <recommendedName>
        <fullName evidence="6">Neurotransmitter-gated ion-channel ligand-binding domain-containing protein</fullName>
    </recommendedName>
</protein>
<keyword evidence="5" id="KW-0732">Signal</keyword>